<evidence type="ECO:0000313" key="2">
    <source>
        <dbReference type="EMBL" id="GFU44694.1"/>
    </source>
</evidence>
<name>A0A8X6UPF1_NEPPI</name>
<feature type="compositionally biased region" description="Basic residues" evidence="1">
    <location>
        <begin position="19"/>
        <end position="29"/>
    </location>
</feature>
<dbReference type="AlphaFoldDB" id="A0A8X6UPF1"/>
<proteinExistence type="predicted"/>
<protein>
    <submittedName>
        <fullName evidence="2">Uncharacterized protein</fullName>
    </submittedName>
</protein>
<organism evidence="2 3">
    <name type="scientific">Nephila pilipes</name>
    <name type="common">Giant wood spider</name>
    <name type="synonym">Nephila maculata</name>
    <dbReference type="NCBI Taxonomy" id="299642"/>
    <lineage>
        <taxon>Eukaryota</taxon>
        <taxon>Metazoa</taxon>
        <taxon>Ecdysozoa</taxon>
        <taxon>Arthropoda</taxon>
        <taxon>Chelicerata</taxon>
        <taxon>Arachnida</taxon>
        <taxon>Araneae</taxon>
        <taxon>Araneomorphae</taxon>
        <taxon>Entelegynae</taxon>
        <taxon>Araneoidea</taxon>
        <taxon>Nephilidae</taxon>
        <taxon>Nephila</taxon>
    </lineage>
</organism>
<reference evidence="2" key="1">
    <citation type="submission" date="2020-08" db="EMBL/GenBank/DDBJ databases">
        <title>Multicomponent nature underlies the extraordinary mechanical properties of spider dragline silk.</title>
        <authorList>
            <person name="Kono N."/>
            <person name="Nakamura H."/>
            <person name="Mori M."/>
            <person name="Yoshida Y."/>
            <person name="Ohtoshi R."/>
            <person name="Malay A.D."/>
            <person name="Moran D.A.P."/>
            <person name="Tomita M."/>
            <person name="Numata K."/>
            <person name="Arakawa K."/>
        </authorList>
    </citation>
    <scope>NUCLEOTIDE SEQUENCE</scope>
</reference>
<gene>
    <name evidence="2" type="ORF">NPIL_528541</name>
</gene>
<evidence type="ECO:0000256" key="1">
    <source>
        <dbReference type="SAM" id="MobiDB-lite"/>
    </source>
</evidence>
<dbReference type="OrthoDB" id="6437022at2759"/>
<feature type="compositionally biased region" description="Basic and acidic residues" evidence="1">
    <location>
        <begin position="59"/>
        <end position="77"/>
    </location>
</feature>
<dbReference type="EMBL" id="BMAW01085834">
    <property type="protein sequence ID" value="GFU44694.1"/>
    <property type="molecule type" value="Genomic_DNA"/>
</dbReference>
<accession>A0A8X6UPF1</accession>
<dbReference type="Proteomes" id="UP000887013">
    <property type="component" value="Unassembled WGS sequence"/>
</dbReference>
<sequence>MPVPLLYLLRYIRGKSQRLKQNERRRFRGPKSWEAEEPPDNKFGGRITFSPSLSKRMGRGRERKRDALERMEQRDVA</sequence>
<feature type="region of interest" description="Disordered" evidence="1">
    <location>
        <begin position="19"/>
        <end position="77"/>
    </location>
</feature>
<comment type="caution">
    <text evidence="2">The sequence shown here is derived from an EMBL/GenBank/DDBJ whole genome shotgun (WGS) entry which is preliminary data.</text>
</comment>
<keyword evidence="3" id="KW-1185">Reference proteome</keyword>
<evidence type="ECO:0000313" key="3">
    <source>
        <dbReference type="Proteomes" id="UP000887013"/>
    </source>
</evidence>